<accession>X1IIP2</accession>
<dbReference type="AlphaFoldDB" id="X1IIP2"/>
<evidence type="ECO:0000256" key="1">
    <source>
        <dbReference type="ARBA" id="ARBA00001933"/>
    </source>
</evidence>
<keyword evidence="3" id="KW-0663">Pyridoxal phosphate</keyword>
<protein>
    <recommendedName>
        <fullName evidence="5">Tryptophan synthase beta chain-like PALP domain-containing protein</fullName>
    </recommendedName>
</protein>
<dbReference type="EMBL" id="BARU01042134">
    <property type="protein sequence ID" value="GAH81572.1"/>
    <property type="molecule type" value="Genomic_DNA"/>
</dbReference>
<gene>
    <name evidence="4" type="ORF">S03H2_64806</name>
</gene>
<evidence type="ECO:0000313" key="4">
    <source>
        <dbReference type="EMBL" id="GAH81572.1"/>
    </source>
</evidence>
<evidence type="ECO:0008006" key="5">
    <source>
        <dbReference type="Google" id="ProtNLM"/>
    </source>
</evidence>
<dbReference type="PANTHER" id="PTHR43780:SF2">
    <property type="entry name" value="1-AMINOCYCLOPROPANE-1-CARBOXYLATE DEAMINASE-RELATED"/>
    <property type="match status" value="1"/>
</dbReference>
<name>X1IIP2_9ZZZZ</name>
<comment type="caution">
    <text evidence="4">The sequence shown here is derived from an EMBL/GenBank/DDBJ whole genome shotgun (WGS) entry which is preliminary data.</text>
</comment>
<dbReference type="InterPro" id="IPR036052">
    <property type="entry name" value="TrpB-like_PALP_sf"/>
</dbReference>
<dbReference type="PANTHER" id="PTHR43780">
    <property type="entry name" value="1-AMINOCYCLOPROPANE-1-CARBOXYLATE DEAMINASE-RELATED"/>
    <property type="match status" value="1"/>
</dbReference>
<comment type="similarity">
    <text evidence="2">Belongs to the ACC deaminase/D-cysteine desulfhydrase family.</text>
</comment>
<proteinExistence type="inferred from homology"/>
<evidence type="ECO:0000256" key="3">
    <source>
        <dbReference type="ARBA" id="ARBA00022898"/>
    </source>
</evidence>
<evidence type="ECO:0000256" key="2">
    <source>
        <dbReference type="ARBA" id="ARBA00008639"/>
    </source>
</evidence>
<comment type="cofactor">
    <cofactor evidence="1">
        <name>pyridoxal 5'-phosphate</name>
        <dbReference type="ChEBI" id="CHEBI:597326"/>
    </cofactor>
</comment>
<dbReference type="SUPFAM" id="SSF53686">
    <property type="entry name" value="Tryptophan synthase beta subunit-like PLP-dependent enzymes"/>
    <property type="match status" value="1"/>
</dbReference>
<sequence>MPLVFLVTKYQLLRHGLKSGRFPQVIPFGGSSPLGVTGFVNASFELKEQIMKGEIPEPDYIYVASGTMGTAAGLLLGLRAANLKSQVIPVRVTGQKLVSVKGMVKLIRKTNSLLHSLDPSFP</sequence>
<dbReference type="GO" id="GO:0019148">
    <property type="term" value="F:D-cysteine desulfhydrase activity"/>
    <property type="evidence" value="ECO:0007669"/>
    <property type="project" value="TreeGrafter"/>
</dbReference>
<feature type="non-terminal residue" evidence="4">
    <location>
        <position position="122"/>
    </location>
</feature>
<dbReference type="Gene3D" id="3.40.50.1100">
    <property type="match status" value="2"/>
</dbReference>
<dbReference type="InterPro" id="IPR027278">
    <property type="entry name" value="ACCD_DCysDesulf"/>
</dbReference>
<reference evidence="4" key="1">
    <citation type="journal article" date="2014" name="Front. Microbiol.">
        <title>High frequency of phylogenetically diverse reductive dehalogenase-homologous genes in deep subseafloor sedimentary metagenomes.</title>
        <authorList>
            <person name="Kawai M."/>
            <person name="Futagami T."/>
            <person name="Toyoda A."/>
            <person name="Takaki Y."/>
            <person name="Nishi S."/>
            <person name="Hori S."/>
            <person name="Arai W."/>
            <person name="Tsubouchi T."/>
            <person name="Morono Y."/>
            <person name="Uchiyama I."/>
            <person name="Ito T."/>
            <person name="Fujiyama A."/>
            <person name="Inagaki F."/>
            <person name="Takami H."/>
        </authorList>
    </citation>
    <scope>NUCLEOTIDE SEQUENCE</scope>
    <source>
        <strain evidence="4">Expedition CK06-06</strain>
    </source>
</reference>
<organism evidence="4">
    <name type="scientific">marine sediment metagenome</name>
    <dbReference type="NCBI Taxonomy" id="412755"/>
    <lineage>
        <taxon>unclassified sequences</taxon>
        <taxon>metagenomes</taxon>
        <taxon>ecological metagenomes</taxon>
    </lineage>
</organism>